<dbReference type="SUPFAM" id="SSF53474">
    <property type="entry name" value="alpha/beta-Hydrolases"/>
    <property type="match status" value="1"/>
</dbReference>
<dbReference type="GO" id="GO:0008474">
    <property type="term" value="F:palmitoyl-(protein) hydrolase activity"/>
    <property type="evidence" value="ECO:0007669"/>
    <property type="project" value="UniProtKB-EC"/>
</dbReference>
<dbReference type="Pfam" id="PF02230">
    <property type="entry name" value="Abhydrolase_2"/>
    <property type="match status" value="1"/>
</dbReference>
<evidence type="ECO:0000256" key="3">
    <source>
        <dbReference type="ARBA" id="ARBA00014923"/>
    </source>
</evidence>
<comment type="catalytic activity">
    <reaction evidence="9">
        <text>S-hexadecanoyl-L-cysteinyl-[protein] + H2O = L-cysteinyl-[protein] + hexadecanoate + H(+)</text>
        <dbReference type="Rhea" id="RHEA:19233"/>
        <dbReference type="Rhea" id="RHEA-COMP:10131"/>
        <dbReference type="Rhea" id="RHEA-COMP:11032"/>
        <dbReference type="ChEBI" id="CHEBI:7896"/>
        <dbReference type="ChEBI" id="CHEBI:15377"/>
        <dbReference type="ChEBI" id="CHEBI:15378"/>
        <dbReference type="ChEBI" id="CHEBI:29950"/>
        <dbReference type="ChEBI" id="CHEBI:74151"/>
        <dbReference type="EC" id="3.1.2.22"/>
    </reaction>
</comment>
<gene>
    <name evidence="11" type="ORF">QCA50_017267</name>
</gene>
<keyword evidence="6" id="KW-0276">Fatty acid metabolism</keyword>
<protein>
    <recommendedName>
        <fullName evidence="3">Acyl-protein thioesterase 1</fullName>
        <ecNumber evidence="2">3.1.2.22</ecNumber>
    </recommendedName>
    <alternativeName>
        <fullName evidence="8">Palmitoyl-protein hydrolase</fullName>
    </alternativeName>
</protein>
<dbReference type="EMBL" id="JASBNA010000056">
    <property type="protein sequence ID" value="KAK7679764.1"/>
    <property type="molecule type" value="Genomic_DNA"/>
</dbReference>
<evidence type="ECO:0000313" key="11">
    <source>
        <dbReference type="EMBL" id="KAK7679764.1"/>
    </source>
</evidence>
<comment type="similarity">
    <text evidence="1">Belongs to the AB hydrolase superfamily. AB hydrolase 2 family.</text>
</comment>
<accession>A0AAW0FND0</accession>
<evidence type="ECO:0000256" key="5">
    <source>
        <dbReference type="ARBA" id="ARBA00022801"/>
    </source>
</evidence>
<comment type="caution">
    <text evidence="11">The sequence shown here is derived from an EMBL/GenBank/DDBJ whole genome shotgun (WGS) entry which is preliminary data.</text>
</comment>
<dbReference type="InterPro" id="IPR003140">
    <property type="entry name" value="PLipase/COase/thioEstase"/>
</dbReference>
<dbReference type="Gene3D" id="3.40.50.1820">
    <property type="entry name" value="alpha/beta hydrolase"/>
    <property type="match status" value="1"/>
</dbReference>
<evidence type="ECO:0000256" key="7">
    <source>
        <dbReference type="ARBA" id="ARBA00029392"/>
    </source>
</evidence>
<dbReference type="Proteomes" id="UP001385951">
    <property type="component" value="Unassembled WGS sequence"/>
</dbReference>
<evidence type="ECO:0000256" key="9">
    <source>
        <dbReference type="ARBA" id="ARBA00047337"/>
    </source>
</evidence>
<keyword evidence="12" id="KW-1185">Reference proteome</keyword>
<dbReference type="InterPro" id="IPR029058">
    <property type="entry name" value="AB_hydrolase_fold"/>
</dbReference>
<dbReference type="PANTHER" id="PTHR10655">
    <property type="entry name" value="LYSOPHOSPHOLIPASE-RELATED"/>
    <property type="match status" value="1"/>
</dbReference>
<proteinExistence type="inferred from homology"/>
<dbReference type="PANTHER" id="PTHR10655:SF17">
    <property type="entry name" value="LYSOPHOSPHOLIPASE-LIKE PROTEIN 1"/>
    <property type="match status" value="1"/>
</dbReference>
<dbReference type="GO" id="GO:0006631">
    <property type="term" value="P:fatty acid metabolic process"/>
    <property type="evidence" value="ECO:0007669"/>
    <property type="project" value="UniProtKB-KW"/>
</dbReference>
<evidence type="ECO:0000256" key="6">
    <source>
        <dbReference type="ARBA" id="ARBA00022832"/>
    </source>
</evidence>
<feature type="domain" description="Phospholipase/carboxylesterase/thioesterase" evidence="10">
    <location>
        <begin position="1"/>
        <end position="166"/>
    </location>
</feature>
<evidence type="ECO:0000256" key="1">
    <source>
        <dbReference type="ARBA" id="ARBA00006499"/>
    </source>
</evidence>
<evidence type="ECO:0000313" key="12">
    <source>
        <dbReference type="Proteomes" id="UP001385951"/>
    </source>
</evidence>
<evidence type="ECO:0000259" key="10">
    <source>
        <dbReference type="Pfam" id="PF02230"/>
    </source>
</evidence>
<dbReference type="GO" id="GO:0005737">
    <property type="term" value="C:cytoplasm"/>
    <property type="evidence" value="ECO:0007669"/>
    <property type="project" value="TreeGrafter"/>
</dbReference>
<evidence type="ECO:0000256" key="8">
    <source>
        <dbReference type="ARBA" id="ARBA00031195"/>
    </source>
</evidence>
<comment type="function">
    <text evidence="7">Hydrolyzes fatty acids from S-acylated cysteine residues in proteins with a strong preference for palmitoylated G-alpha proteins over other acyl substrates. Mediates the deacylation of G-alpha proteins such as GPA1 in vivo, but has weak or no activity toward palmitoylated Ras proteins. Has weak lysophospholipase activity in vitro; however such activity may not exist in vivo.</text>
</comment>
<evidence type="ECO:0000256" key="4">
    <source>
        <dbReference type="ARBA" id="ARBA00022487"/>
    </source>
</evidence>
<keyword evidence="6" id="KW-0443">Lipid metabolism</keyword>
<dbReference type="GO" id="GO:0052689">
    <property type="term" value="F:carboxylic ester hydrolase activity"/>
    <property type="evidence" value="ECO:0007669"/>
    <property type="project" value="UniProtKB-KW"/>
</dbReference>
<dbReference type="InterPro" id="IPR050565">
    <property type="entry name" value="LYPA1-2/EST-like"/>
</dbReference>
<organism evidence="11 12">
    <name type="scientific">Cerrena zonata</name>
    <dbReference type="NCBI Taxonomy" id="2478898"/>
    <lineage>
        <taxon>Eukaryota</taxon>
        <taxon>Fungi</taxon>
        <taxon>Dikarya</taxon>
        <taxon>Basidiomycota</taxon>
        <taxon>Agaricomycotina</taxon>
        <taxon>Agaricomycetes</taxon>
        <taxon>Polyporales</taxon>
        <taxon>Cerrenaceae</taxon>
        <taxon>Cerrena</taxon>
    </lineage>
</organism>
<keyword evidence="5" id="KW-0378">Hydrolase</keyword>
<evidence type="ECO:0000256" key="2">
    <source>
        <dbReference type="ARBA" id="ARBA00012423"/>
    </source>
</evidence>
<dbReference type="EC" id="3.1.2.22" evidence="2"/>
<name>A0AAW0FND0_9APHY</name>
<reference evidence="11 12" key="1">
    <citation type="submission" date="2022-09" db="EMBL/GenBank/DDBJ databases">
        <authorList>
            <person name="Palmer J.M."/>
        </authorList>
    </citation>
    <scope>NUCLEOTIDE SEQUENCE [LARGE SCALE GENOMIC DNA]</scope>
    <source>
        <strain evidence="11 12">DSM 7382</strain>
    </source>
</reference>
<dbReference type="AlphaFoldDB" id="A0AAW0FND0"/>
<keyword evidence="4" id="KW-0719">Serine esterase</keyword>
<sequence length="196" mass="21556">MPVSVNFGMSMTSWFDMFGFTPDSQQDTEGFLKSIEVLKQAIKEQIEVHNVPSEKIIIGGFSQGAAISLATLALLDIKIGGVVALSGFVTIKDKIKELHRNDINHETPIFQGHGIQDDLVLCEYGEKTSDFYKSLGFSNYQFKKYNGVGHSASEEELVDAIKFIDSAINKNRPIRRLSITGRIVNNAGGGGCPELR</sequence>